<feature type="binding site" evidence="12">
    <location>
        <position position="99"/>
    </location>
    <ligand>
        <name>pyridoxal 5'-phosphate</name>
        <dbReference type="ChEBI" id="CHEBI:597326"/>
    </ligand>
</feature>
<keyword evidence="7 12" id="KW-0663">Pyridoxal phosphate</keyword>
<dbReference type="KEGG" id="llp:GH975_05475"/>
<evidence type="ECO:0000313" key="14">
    <source>
        <dbReference type="EMBL" id="QGG80054.1"/>
    </source>
</evidence>
<dbReference type="GO" id="GO:0004648">
    <property type="term" value="F:O-phospho-L-serine:2-oxoglutarate aminotransferase activity"/>
    <property type="evidence" value="ECO:0007669"/>
    <property type="project" value="UniProtKB-UniRule"/>
</dbReference>
<dbReference type="InterPro" id="IPR015424">
    <property type="entry name" value="PyrdxlP-dep_Trfase"/>
</dbReference>
<keyword evidence="4 12" id="KW-0032">Aminotransferase</keyword>
<evidence type="ECO:0000256" key="12">
    <source>
        <dbReference type="HAMAP-Rule" id="MF_00160"/>
    </source>
</evidence>
<feature type="binding site" evidence="12">
    <location>
        <position position="162"/>
    </location>
    <ligand>
        <name>pyridoxal 5'-phosphate</name>
        <dbReference type="ChEBI" id="CHEBI:597326"/>
    </ligand>
</feature>
<comment type="similarity">
    <text evidence="3 12">Belongs to the class-V pyridoxal-phosphate-dependent aminotransferase family. SerC subfamily.</text>
</comment>
<evidence type="ECO:0000256" key="4">
    <source>
        <dbReference type="ARBA" id="ARBA00022576"/>
    </source>
</evidence>
<evidence type="ECO:0000256" key="11">
    <source>
        <dbReference type="ARBA" id="ARBA00049007"/>
    </source>
</evidence>
<reference evidence="14 15" key="1">
    <citation type="submission" date="2019-11" db="EMBL/GenBank/DDBJ databases">
        <authorList>
            <person name="Khan S.A."/>
            <person name="Jeon C.O."/>
            <person name="Chun B.H."/>
        </authorList>
    </citation>
    <scope>NUCLEOTIDE SEQUENCE [LARGE SCALE GENOMIC DNA]</scope>
    <source>
        <strain evidence="14 15">IMCC 1097</strain>
    </source>
</reference>
<dbReference type="InterPro" id="IPR015421">
    <property type="entry name" value="PyrdxlP-dep_Trfase_major"/>
</dbReference>
<dbReference type="SUPFAM" id="SSF53383">
    <property type="entry name" value="PLP-dependent transferases"/>
    <property type="match status" value="1"/>
</dbReference>
<feature type="binding site" evidence="12">
    <location>
        <begin position="226"/>
        <end position="227"/>
    </location>
    <ligand>
        <name>pyridoxal 5'-phosphate</name>
        <dbReference type="ChEBI" id="CHEBI:597326"/>
    </ligand>
</feature>
<evidence type="ECO:0000256" key="5">
    <source>
        <dbReference type="ARBA" id="ARBA00022605"/>
    </source>
</evidence>
<proteinExistence type="inferred from homology"/>
<dbReference type="InterPro" id="IPR022278">
    <property type="entry name" value="Pser_aminoTfrase"/>
</dbReference>
<dbReference type="OrthoDB" id="9809412at2"/>
<protein>
    <recommendedName>
        <fullName evidence="12">Phosphoserine aminotransferase</fullName>
        <ecNumber evidence="12">2.6.1.52</ecNumber>
    </recommendedName>
    <alternativeName>
        <fullName evidence="12">Phosphohydroxythreonine aminotransferase</fullName>
        <shortName evidence="12">PSAT</shortName>
    </alternativeName>
</protein>
<feature type="binding site" evidence="12">
    <location>
        <position position="185"/>
    </location>
    <ligand>
        <name>pyridoxal 5'-phosphate</name>
        <dbReference type="ChEBI" id="CHEBI:597326"/>
    </ligand>
</feature>
<comment type="cofactor">
    <cofactor evidence="12">
        <name>pyridoxal 5'-phosphate</name>
        <dbReference type="ChEBI" id="CHEBI:597326"/>
    </cofactor>
    <text evidence="12">Binds 1 pyridoxal phosphate per subunit.</text>
</comment>
<feature type="binding site" evidence="12">
    <location>
        <position position="41"/>
    </location>
    <ligand>
        <name>L-glutamate</name>
        <dbReference type="ChEBI" id="CHEBI:29985"/>
    </ligand>
</feature>
<comment type="catalytic activity">
    <reaction evidence="10 12">
        <text>4-(phosphooxy)-L-threonine + 2-oxoglutarate = (R)-3-hydroxy-2-oxo-4-phosphooxybutanoate + L-glutamate</text>
        <dbReference type="Rhea" id="RHEA:16573"/>
        <dbReference type="ChEBI" id="CHEBI:16810"/>
        <dbReference type="ChEBI" id="CHEBI:29985"/>
        <dbReference type="ChEBI" id="CHEBI:58452"/>
        <dbReference type="ChEBI" id="CHEBI:58538"/>
        <dbReference type="EC" id="2.6.1.52"/>
    </reaction>
</comment>
<comment type="pathway">
    <text evidence="2 12">Amino-acid biosynthesis; L-serine biosynthesis; L-serine from 3-phospho-D-glycerate: step 2/3.</text>
</comment>
<evidence type="ECO:0000256" key="1">
    <source>
        <dbReference type="ARBA" id="ARBA00004915"/>
    </source>
</evidence>
<dbReference type="Gene3D" id="3.90.1150.10">
    <property type="entry name" value="Aspartate Aminotransferase, domain 1"/>
    <property type="match status" value="1"/>
</dbReference>
<dbReference type="GO" id="GO:0006564">
    <property type="term" value="P:L-serine biosynthetic process"/>
    <property type="evidence" value="ECO:0007669"/>
    <property type="project" value="UniProtKB-UniRule"/>
</dbReference>
<comment type="pathway">
    <text evidence="1 12">Cofactor biosynthesis; pyridoxine 5'-phosphate biosynthesis; pyridoxine 5'-phosphate from D-erythrose 4-phosphate: step 3/5.</text>
</comment>
<keyword evidence="12" id="KW-0963">Cytoplasm</keyword>
<feature type="binding site" evidence="12">
    <location>
        <begin position="75"/>
        <end position="76"/>
    </location>
    <ligand>
        <name>pyridoxal 5'-phosphate</name>
        <dbReference type="ChEBI" id="CHEBI:597326"/>
    </ligand>
</feature>
<dbReference type="UniPathway" id="UPA00135">
    <property type="reaction ID" value="UER00197"/>
</dbReference>
<dbReference type="PANTHER" id="PTHR43247">
    <property type="entry name" value="PHOSPHOSERINE AMINOTRANSFERASE"/>
    <property type="match status" value="1"/>
</dbReference>
<dbReference type="Proteomes" id="UP000388235">
    <property type="component" value="Chromosome"/>
</dbReference>
<comment type="function">
    <text evidence="12">Catalyzes the reversible conversion of 3-phosphohydroxypyruvate to phosphoserine and of 3-hydroxy-2-oxo-4-phosphonooxybutanoate to phosphohydroxythreonine.</text>
</comment>
<dbReference type="FunFam" id="3.90.1150.10:FF:000006">
    <property type="entry name" value="Phosphoserine aminotransferase"/>
    <property type="match status" value="1"/>
</dbReference>
<name>A0A5Q2QAK4_9GAMM</name>
<evidence type="ECO:0000256" key="6">
    <source>
        <dbReference type="ARBA" id="ARBA00022679"/>
    </source>
</evidence>
<evidence type="ECO:0000259" key="13">
    <source>
        <dbReference type="Pfam" id="PF00266"/>
    </source>
</evidence>
<evidence type="ECO:0000256" key="8">
    <source>
        <dbReference type="ARBA" id="ARBA00023096"/>
    </source>
</evidence>
<organism evidence="14 15">
    <name type="scientific">Litorivicinus lipolyticus</name>
    <dbReference type="NCBI Taxonomy" id="418701"/>
    <lineage>
        <taxon>Bacteria</taxon>
        <taxon>Pseudomonadati</taxon>
        <taxon>Pseudomonadota</taxon>
        <taxon>Gammaproteobacteria</taxon>
        <taxon>Oceanospirillales</taxon>
        <taxon>Litorivicinaceae</taxon>
        <taxon>Litorivicinus</taxon>
    </lineage>
</organism>
<comment type="catalytic activity">
    <reaction evidence="11 12">
        <text>O-phospho-L-serine + 2-oxoglutarate = 3-phosphooxypyruvate + L-glutamate</text>
        <dbReference type="Rhea" id="RHEA:14329"/>
        <dbReference type="ChEBI" id="CHEBI:16810"/>
        <dbReference type="ChEBI" id="CHEBI:18110"/>
        <dbReference type="ChEBI" id="CHEBI:29985"/>
        <dbReference type="ChEBI" id="CHEBI:57524"/>
        <dbReference type="EC" id="2.6.1.52"/>
    </reaction>
</comment>
<keyword evidence="5 12" id="KW-0028">Amino-acid biosynthesis</keyword>
<sequence>MRTFNFSAGPAGLPLSVLESAQAELLDWQGLGTSVMEISHRDPRVIAVFESAQRQIRELLAVPDDYAVIFAQGGASAMFDLIPQNLSPASVHVLNTGAWSEKAIKGAQRHAAVTVTGAAPYVDVPALSPVSGVDYLHYCHNETIHGVRVADIGTHQVPVVCDASSSIFSEAIDWSRHDLVYAGAQKNLGPSGVCLVIAKRSLLNADAALAPVFNFAKLDAEGSMVNTPPVFAVYLIEKVLAWITQRGGVSAMKAAAQRRSTSLYAAIDQSDFYSNPVAPAARSWMNVPFLLANPDLDAEFVRQSEAQGLMFLKGHRSVGGMRASLYNALPDAAVPALIQFMQHFEATRA</sequence>
<dbReference type="EC" id="2.6.1.52" evidence="12"/>
<dbReference type="InterPro" id="IPR015422">
    <property type="entry name" value="PyrdxlP-dep_Trfase_small"/>
</dbReference>
<comment type="caution">
    <text evidence="12">Lacks conserved residue(s) required for the propagation of feature annotation.</text>
</comment>
<keyword evidence="6 12" id="KW-0808">Transferase</keyword>
<keyword evidence="8 12" id="KW-0664">Pyridoxine biosynthesis</keyword>
<keyword evidence="9 12" id="KW-0718">Serine biosynthesis</keyword>
<dbReference type="Pfam" id="PF00266">
    <property type="entry name" value="Aminotran_5"/>
    <property type="match status" value="1"/>
</dbReference>
<dbReference type="GO" id="GO:0008615">
    <property type="term" value="P:pyridoxine biosynthetic process"/>
    <property type="evidence" value="ECO:0007669"/>
    <property type="project" value="UniProtKB-UniRule"/>
</dbReference>
<gene>
    <name evidence="12 14" type="primary">serC</name>
    <name evidence="14" type="ORF">GH975_05475</name>
</gene>
<comment type="subcellular location">
    <subcellularLocation>
        <location evidence="12">Cytoplasm</location>
    </subcellularLocation>
</comment>
<dbReference type="UniPathway" id="UPA00244">
    <property type="reaction ID" value="UER00311"/>
</dbReference>
<dbReference type="FunFam" id="3.40.640.10:FF:000010">
    <property type="entry name" value="Phosphoserine aminotransferase"/>
    <property type="match status" value="1"/>
</dbReference>
<keyword evidence="15" id="KW-1185">Reference proteome</keyword>
<evidence type="ECO:0000256" key="9">
    <source>
        <dbReference type="ARBA" id="ARBA00023299"/>
    </source>
</evidence>
<feature type="modified residue" description="N6-(pyridoxal phosphate)lysine" evidence="12">
    <location>
        <position position="186"/>
    </location>
</feature>
<evidence type="ECO:0000256" key="10">
    <source>
        <dbReference type="ARBA" id="ARBA00047630"/>
    </source>
</evidence>
<dbReference type="AlphaFoldDB" id="A0A5Q2QAK4"/>
<dbReference type="Gene3D" id="3.40.640.10">
    <property type="entry name" value="Type I PLP-dependent aspartate aminotransferase-like (Major domain)"/>
    <property type="match status" value="1"/>
</dbReference>
<comment type="subunit">
    <text evidence="12">Homodimer.</text>
</comment>
<dbReference type="EMBL" id="CP045871">
    <property type="protein sequence ID" value="QGG80054.1"/>
    <property type="molecule type" value="Genomic_DNA"/>
</dbReference>
<evidence type="ECO:0000256" key="7">
    <source>
        <dbReference type="ARBA" id="ARBA00022898"/>
    </source>
</evidence>
<dbReference type="NCBIfam" id="NF003764">
    <property type="entry name" value="PRK05355.1"/>
    <property type="match status" value="1"/>
</dbReference>
<dbReference type="GO" id="GO:0005737">
    <property type="term" value="C:cytoplasm"/>
    <property type="evidence" value="ECO:0007669"/>
    <property type="project" value="UniProtKB-SubCell"/>
</dbReference>
<feature type="binding site" evidence="12">
    <location>
        <position position="143"/>
    </location>
    <ligand>
        <name>pyridoxal 5'-phosphate</name>
        <dbReference type="ChEBI" id="CHEBI:597326"/>
    </ligand>
</feature>
<dbReference type="HAMAP" id="MF_00160">
    <property type="entry name" value="SerC_aminotrans_5"/>
    <property type="match status" value="1"/>
</dbReference>
<evidence type="ECO:0000313" key="15">
    <source>
        <dbReference type="Proteomes" id="UP000388235"/>
    </source>
</evidence>
<accession>A0A5Q2QAK4</accession>
<dbReference type="GO" id="GO:0030170">
    <property type="term" value="F:pyridoxal phosphate binding"/>
    <property type="evidence" value="ECO:0007669"/>
    <property type="project" value="UniProtKB-UniRule"/>
</dbReference>
<dbReference type="InterPro" id="IPR000192">
    <property type="entry name" value="Aminotrans_V_dom"/>
</dbReference>
<dbReference type="PANTHER" id="PTHR43247:SF1">
    <property type="entry name" value="PHOSPHOSERINE AMINOTRANSFERASE"/>
    <property type="match status" value="1"/>
</dbReference>
<evidence type="ECO:0000256" key="2">
    <source>
        <dbReference type="ARBA" id="ARBA00005099"/>
    </source>
</evidence>
<dbReference type="PIRSF" id="PIRSF000525">
    <property type="entry name" value="SerC"/>
    <property type="match status" value="1"/>
</dbReference>
<feature type="domain" description="Aminotransferase class V" evidence="13">
    <location>
        <begin position="4"/>
        <end position="332"/>
    </location>
</feature>
<evidence type="ECO:0000256" key="3">
    <source>
        <dbReference type="ARBA" id="ARBA00006904"/>
    </source>
</evidence>
<dbReference type="RefSeq" id="WP_153713558.1">
    <property type="nucleotide sequence ID" value="NZ_CP045871.1"/>
</dbReference>